<dbReference type="Gene3D" id="2.60.40.10">
    <property type="entry name" value="Immunoglobulins"/>
    <property type="match status" value="4"/>
</dbReference>
<keyword evidence="1" id="KW-0677">Repeat</keyword>
<dbReference type="InterPro" id="IPR036116">
    <property type="entry name" value="FN3_sf"/>
</dbReference>
<evidence type="ECO:0000313" key="3">
    <source>
        <dbReference type="EMBL" id="KAH9380085.1"/>
    </source>
</evidence>
<feature type="domain" description="Fibronectin type-III" evidence="2">
    <location>
        <begin position="158"/>
        <end position="270"/>
    </location>
</feature>
<dbReference type="PROSITE" id="PS50853">
    <property type="entry name" value="FN3"/>
    <property type="match status" value="4"/>
</dbReference>
<proteinExistence type="predicted"/>
<dbReference type="CDD" id="cd00063">
    <property type="entry name" value="FN3"/>
    <property type="match status" value="4"/>
</dbReference>
<dbReference type="InterPro" id="IPR050991">
    <property type="entry name" value="ECM_Regulatory_Proteins"/>
</dbReference>
<evidence type="ECO:0000259" key="2">
    <source>
        <dbReference type="PROSITE" id="PS50853"/>
    </source>
</evidence>
<evidence type="ECO:0000256" key="1">
    <source>
        <dbReference type="ARBA" id="ARBA00022737"/>
    </source>
</evidence>
<dbReference type="InterPro" id="IPR013783">
    <property type="entry name" value="Ig-like_fold"/>
</dbReference>
<protein>
    <recommendedName>
        <fullName evidence="2">Fibronectin type-III domain-containing protein</fullName>
    </recommendedName>
</protein>
<feature type="domain" description="Fibronectin type-III" evidence="2">
    <location>
        <begin position="375"/>
        <end position="475"/>
    </location>
</feature>
<dbReference type="AlphaFoldDB" id="A0A9J6GX71"/>
<sequence>MSEALEIQNLQPWSAVIAQVHGLYTNGSEEIQLGEPSVLCFRTAAEAPGQPVNLQITTVETTSATVSWAEPKVKNGPLDGYDLSVCAANDSAGLSCEGENVTQAVTLNGSSKTEYTLTGLDPWTDYIVVLVAFNRGPDNDTKMASPEATKVFQTDAAVPGSITKFSFTEVTNTSIKLLWTQPDFLGGNLDHYNVTHCKVERCSAHNQYGLYSVSLQADCRTQPVNTTSIHLTNLEPWTSYELSVAAVSELRDGTHLTGSAAELCAVTKQGVPGKVADLAVTTTADTLLVKWRRPEAPRGEIAGYKIVACIDSGRELPGCEEVFVSGDKSTVEYVFQNRKPWTSYTVTLSAENRDEDGGVLEGEAEMKTVKTLPGEPLNVVGTAERGKFVNVSWEAPSSPRGPLDGYSVSWLIFDWLGRLTGRGSRVTTELSASIANWKPYSNYTFYVKAFHKLRDGGSLYGGESSVTIRTAVDESHEVDFIRRVNTLFSNK</sequence>
<dbReference type="OrthoDB" id="6485465at2759"/>
<dbReference type="PANTHER" id="PTHR46708:SF2">
    <property type="entry name" value="FIBRONECTIN TYPE-III DOMAIN-CONTAINING PROTEIN"/>
    <property type="match status" value="1"/>
</dbReference>
<keyword evidence="4" id="KW-1185">Reference proteome</keyword>
<feature type="domain" description="Fibronectin type-III" evidence="2">
    <location>
        <begin position="50"/>
        <end position="157"/>
    </location>
</feature>
<dbReference type="SMART" id="SM00060">
    <property type="entry name" value="FN3"/>
    <property type="match status" value="4"/>
</dbReference>
<name>A0A9J6GX71_HAELO</name>
<reference evidence="3 4" key="1">
    <citation type="journal article" date="2020" name="Cell">
        <title>Large-Scale Comparative Analyses of Tick Genomes Elucidate Their Genetic Diversity and Vector Capacities.</title>
        <authorList>
            <consortium name="Tick Genome and Microbiome Consortium (TIGMIC)"/>
            <person name="Jia N."/>
            <person name="Wang J."/>
            <person name="Shi W."/>
            <person name="Du L."/>
            <person name="Sun Y."/>
            <person name="Zhan W."/>
            <person name="Jiang J.F."/>
            <person name="Wang Q."/>
            <person name="Zhang B."/>
            <person name="Ji P."/>
            <person name="Bell-Sakyi L."/>
            <person name="Cui X.M."/>
            <person name="Yuan T.T."/>
            <person name="Jiang B.G."/>
            <person name="Yang W.F."/>
            <person name="Lam T.T."/>
            <person name="Chang Q.C."/>
            <person name="Ding S.J."/>
            <person name="Wang X.J."/>
            <person name="Zhu J.G."/>
            <person name="Ruan X.D."/>
            <person name="Zhao L."/>
            <person name="Wei J.T."/>
            <person name="Ye R.Z."/>
            <person name="Que T.C."/>
            <person name="Du C.H."/>
            <person name="Zhou Y.H."/>
            <person name="Cheng J.X."/>
            <person name="Dai P.F."/>
            <person name="Guo W.B."/>
            <person name="Han X.H."/>
            <person name="Huang E.J."/>
            <person name="Li L.F."/>
            <person name="Wei W."/>
            <person name="Gao Y.C."/>
            <person name="Liu J.Z."/>
            <person name="Shao H.Z."/>
            <person name="Wang X."/>
            <person name="Wang C.C."/>
            <person name="Yang T.C."/>
            <person name="Huo Q.B."/>
            <person name="Li W."/>
            <person name="Chen H.Y."/>
            <person name="Chen S.E."/>
            <person name="Zhou L.G."/>
            <person name="Ni X.B."/>
            <person name="Tian J.H."/>
            <person name="Sheng Y."/>
            <person name="Liu T."/>
            <person name="Pan Y.S."/>
            <person name="Xia L.Y."/>
            <person name="Li J."/>
            <person name="Zhao F."/>
            <person name="Cao W.C."/>
        </authorList>
    </citation>
    <scope>NUCLEOTIDE SEQUENCE [LARGE SCALE GENOMIC DNA]</scope>
    <source>
        <strain evidence="3">HaeL-2018</strain>
    </source>
</reference>
<comment type="caution">
    <text evidence="3">The sequence shown here is derived from an EMBL/GenBank/DDBJ whole genome shotgun (WGS) entry which is preliminary data.</text>
</comment>
<dbReference type="VEuPathDB" id="VectorBase:HLOH_058674"/>
<dbReference type="InterPro" id="IPR003961">
    <property type="entry name" value="FN3_dom"/>
</dbReference>
<accession>A0A9J6GX71</accession>
<dbReference type="Proteomes" id="UP000821853">
    <property type="component" value="Chromosome 8"/>
</dbReference>
<dbReference type="Pfam" id="PF00041">
    <property type="entry name" value="fn3"/>
    <property type="match status" value="4"/>
</dbReference>
<organism evidence="3 4">
    <name type="scientific">Haemaphysalis longicornis</name>
    <name type="common">Bush tick</name>
    <dbReference type="NCBI Taxonomy" id="44386"/>
    <lineage>
        <taxon>Eukaryota</taxon>
        <taxon>Metazoa</taxon>
        <taxon>Ecdysozoa</taxon>
        <taxon>Arthropoda</taxon>
        <taxon>Chelicerata</taxon>
        <taxon>Arachnida</taxon>
        <taxon>Acari</taxon>
        <taxon>Parasitiformes</taxon>
        <taxon>Ixodida</taxon>
        <taxon>Ixodoidea</taxon>
        <taxon>Ixodidae</taxon>
        <taxon>Haemaphysalinae</taxon>
        <taxon>Haemaphysalis</taxon>
    </lineage>
</organism>
<dbReference type="EMBL" id="JABSTR010000010">
    <property type="protein sequence ID" value="KAH9380085.1"/>
    <property type="molecule type" value="Genomic_DNA"/>
</dbReference>
<feature type="domain" description="Fibronectin type-III" evidence="2">
    <location>
        <begin position="271"/>
        <end position="374"/>
    </location>
</feature>
<dbReference type="PANTHER" id="PTHR46708">
    <property type="entry name" value="TENASCIN"/>
    <property type="match status" value="1"/>
</dbReference>
<dbReference type="SUPFAM" id="SSF49265">
    <property type="entry name" value="Fibronectin type III"/>
    <property type="match status" value="3"/>
</dbReference>
<evidence type="ECO:0000313" key="4">
    <source>
        <dbReference type="Proteomes" id="UP000821853"/>
    </source>
</evidence>
<gene>
    <name evidence="3" type="ORF">HPB48_017199</name>
</gene>